<feature type="region of interest" description="Disordered" evidence="11">
    <location>
        <begin position="211"/>
        <end position="234"/>
    </location>
</feature>
<evidence type="ECO:0000256" key="2">
    <source>
        <dbReference type="ARBA" id="ARBA00012980"/>
    </source>
</evidence>
<dbReference type="AlphaFoldDB" id="A0A6V8LGD9"/>
<dbReference type="Pfam" id="PF02223">
    <property type="entry name" value="Thymidylate_kin"/>
    <property type="match status" value="1"/>
</dbReference>
<evidence type="ECO:0000259" key="12">
    <source>
        <dbReference type="Pfam" id="PF02223"/>
    </source>
</evidence>
<gene>
    <name evidence="10" type="primary">tmk</name>
    <name evidence="13" type="ORF">Prum_053370</name>
</gene>
<comment type="caution">
    <text evidence="10">Lacks conserved residue(s) required for the propagation of feature annotation.</text>
</comment>
<dbReference type="GO" id="GO:0006227">
    <property type="term" value="P:dUDP biosynthetic process"/>
    <property type="evidence" value="ECO:0007669"/>
    <property type="project" value="TreeGrafter"/>
</dbReference>
<dbReference type="SUPFAM" id="SSF52540">
    <property type="entry name" value="P-loop containing nucleoside triphosphate hydrolases"/>
    <property type="match status" value="1"/>
</dbReference>
<dbReference type="PANTHER" id="PTHR10344">
    <property type="entry name" value="THYMIDYLATE KINASE"/>
    <property type="match status" value="1"/>
</dbReference>
<evidence type="ECO:0000256" key="1">
    <source>
        <dbReference type="ARBA" id="ARBA00009776"/>
    </source>
</evidence>
<evidence type="ECO:0000256" key="3">
    <source>
        <dbReference type="ARBA" id="ARBA00017144"/>
    </source>
</evidence>
<dbReference type="GO" id="GO:0006235">
    <property type="term" value="P:dTTP biosynthetic process"/>
    <property type="evidence" value="ECO:0007669"/>
    <property type="project" value="UniProtKB-UniRule"/>
</dbReference>
<protein>
    <recommendedName>
        <fullName evidence="3 10">Thymidylate kinase</fullName>
        <ecNumber evidence="2 10">2.7.4.9</ecNumber>
    </recommendedName>
    <alternativeName>
        <fullName evidence="10">dTMP kinase</fullName>
    </alternativeName>
</protein>
<dbReference type="EC" id="2.7.4.9" evidence="2 10"/>
<evidence type="ECO:0000256" key="5">
    <source>
        <dbReference type="ARBA" id="ARBA00022727"/>
    </source>
</evidence>
<evidence type="ECO:0000256" key="4">
    <source>
        <dbReference type="ARBA" id="ARBA00022679"/>
    </source>
</evidence>
<keyword evidence="4 10" id="KW-0808">Transferase</keyword>
<dbReference type="InterPro" id="IPR027417">
    <property type="entry name" value="P-loop_NTPase"/>
</dbReference>
<dbReference type="GO" id="GO:0006233">
    <property type="term" value="P:dTDP biosynthetic process"/>
    <property type="evidence" value="ECO:0007669"/>
    <property type="project" value="InterPro"/>
</dbReference>
<sequence length="234" mass="25605">MPRPFSDHARGVFVSVDGPSGAGKSTIVHHLAQLLVADGEDVHVTAEPSGGPIGMLCRELTETITGHALACLYAADRYHHLEVEVRPSIQAGRVVISDRYIPSALVMQRFDGIDPAFLWHLNAEADRPDLAVILEADPEVISERLRERGPHNRFQLTPGSSHAEVDFYRQATELLIHAGFDVLRVDCNQRPPEQSAALIRDRLMTSLPAERREEIHDPRGGAGPATLTTAGHQG</sequence>
<evidence type="ECO:0000256" key="7">
    <source>
        <dbReference type="ARBA" id="ARBA00022777"/>
    </source>
</evidence>
<dbReference type="PANTHER" id="PTHR10344:SF4">
    <property type="entry name" value="UMP-CMP KINASE 2, MITOCHONDRIAL"/>
    <property type="match status" value="1"/>
</dbReference>
<evidence type="ECO:0000313" key="13">
    <source>
        <dbReference type="EMBL" id="GFJ91695.1"/>
    </source>
</evidence>
<evidence type="ECO:0000256" key="9">
    <source>
        <dbReference type="ARBA" id="ARBA00048743"/>
    </source>
</evidence>
<keyword evidence="14" id="KW-1185">Reference proteome</keyword>
<dbReference type="Gene3D" id="3.40.50.300">
    <property type="entry name" value="P-loop containing nucleotide triphosphate hydrolases"/>
    <property type="match status" value="1"/>
</dbReference>
<proteinExistence type="inferred from homology"/>
<evidence type="ECO:0000256" key="8">
    <source>
        <dbReference type="ARBA" id="ARBA00022840"/>
    </source>
</evidence>
<organism evidence="13 14">
    <name type="scientific">Phytohabitans rumicis</name>
    <dbReference type="NCBI Taxonomy" id="1076125"/>
    <lineage>
        <taxon>Bacteria</taxon>
        <taxon>Bacillati</taxon>
        <taxon>Actinomycetota</taxon>
        <taxon>Actinomycetes</taxon>
        <taxon>Micromonosporales</taxon>
        <taxon>Micromonosporaceae</taxon>
    </lineage>
</organism>
<dbReference type="GO" id="GO:0004798">
    <property type="term" value="F:dTMP kinase activity"/>
    <property type="evidence" value="ECO:0007669"/>
    <property type="project" value="UniProtKB-UniRule"/>
</dbReference>
<dbReference type="GO" id="GO:0005737">
    <property type="term" value="C:cytoplasm"/>
    <property type="evidence" value="ECO:0007669"/>
    <property type="project" value="TreeGrafter"/>
</dbReference>
<comment type="catalytic activity">
    <reaction evidence="9 10">
        <text>dTMP + ATP = dTDP + ADP</text>
        <dbReference type="Rhea" id="RHEA:13517"/>
        <dbReference type="ChEBI" id="CHEBI:30616"/>
        <dbReference type="ChEBI" id="CHEBI:58369"/>
        <dbReference type="ChEBI" id="CHEBI:63528"/>
        <dbReference type="ChEBI" id="CHEBI:456216"/>
        <dbReference type="EC" id="2.7.4.9"/>
    </reaction>
</comment>
<dbReference type="EMBL" id="BLPG01000001">
    <property type="protein sequence ID" value="GFJ91695.1"/>
    <property type="molecule type" value="Genomic_DNA"/>
</dbReference>
<dbReference type="GO" id="GO:0005524">
    <property type="term" value="F:ATP binding"/>
    <property type="evidence" value="ECO:0007669"/>
    <property type="project" value="UniProtKB-UniRule"/>
</dbReference>
<reference evidence="13 14" key="1">
    <citation type="submission" date="2020-03" db="EMBL/GenBank/DDBJ databases">
        <title>Whole genome shotgun sequence of Phytohabitans rumicis NBRC 108638.</title>
        <authorList>
            <person name="Komaki H."/>
            <person name="Tamura T."/>
        </authorList>
    </citation>
    <scope>NUCLEOTIDE SEQUENCE [LARGE SCALE GENOMIC DNA]</scope>
    <source>
        <strain evidence="13 14">NBRC 108638</strain>
    </source>
</reference>
<keyword evidence="5 10" id="KW-0545">Nucleotide biosynthesis</keyword>
<keyword evidence="6 10" id="KW-0547">Nucleotide-binding</keyword>
<keyword evidence="7 10" id="KW-0418">Kinase</keyword>
<evidence type="ECO:0000256" key="10">
    <source>
        <dbReference type="HAMAP-Rule" id="MF_00165"/>
    </source>
</evidence>
<name>A0A6V8LGD9_9ACTN</name>
<dbReference type="Proteomes" id="UP000482960">
    <property type="component" value="Unassembled WGS sequence"/>
</dbReference>
<dbReference type="InterPro" id="IPR039430">
    <property type="entry name" value="Thymidylate_kin-like_dom"/>
</dbReference>
<evidence type="ECO:0000256" key="6">
    <source>
        <dbReference type="ARBA" id="ARBA00022741"/>
    </source>
</evidence>
<evidence type="ECO:0000256" key="11">
    <source>
        <dbReference type="SAM" id="MobiDB-lite"/>
    </source>
</evidence>
<comment type="function">
    <text evidence="10">Phosphorylation of dTMP to form dTDP in both de novo and salvage pathways of dTTP synthesis.</text>
</comment>
<accession>A0A6V8LGD9</accession>
<dbReference type="CDD" id="cd01672">
    <property type="entry name" value="TMPK"/>
    <property type="match status" value="1"/>
</dbReference>
<dbReference type="NCBIfam" id="TIGR00041">
    <property type="entry name" value="DTMP_kinase"/>
    <property type="match status" value="1"/>
</dbReference>
<comment type="caution">
    <text evidence="13">The sequence shown here is derived from an EMBL/GenBank/DDBJ whole genome shotgun (WGS) entry which is preliminary data.</text>
</comment>
<evidence type="ECO:0000313" key="14">
    <source>
        <dbReference type="Proteomes" id="UP000482960"/>
    </source>
</evidence>
<comment type="similarity">
    <text evidence="1 10">Belongs to the thymidylate kinase family.</text>
</comment>
<dbReference type="HAMAP" id="MF_00165">
    <property type="entry name" value="Thymidylate_kinase"/>
    <property type="match status" value="1"/>
</dbReference>
<feature type="compositionally biased region" description="Low complexity" evidence="11">
    <location>
        <begin position="224"/>
        <end position="234"/>
    </location>
</feature>
<feature type="domain" description="Thymidylate kinase-like" evidence="12">
    <location>
        <begin position="16"/>
        <end position="164"/>
    </location>
</feature>
<dbReference type="InterPro" id="IPR018094">
    <property type="entry name" value="Thymidylate_kinase"/>
</dbReference>
<reference evidence="13 14" key="2">
    <citation type="submission" date="2020-03" db="EMBL/GenBank/DDBJ databases">
        <authorList>
            <person name="Ichikawa N."/>
            <person name="Kimura A."/>
            <person name="Kitahashi Y."/>
            <person name="Uohara A."/>
        </authorList>
    </citation>
    <scope>NUCLEOTIDE SEQUENCE [LARGE SCALE GENOMIC DNA]</scope>
    <source>
        <strain evidence="13 14">NBRC 108638</strain>
    </source>
</reference>
<keyword evidence="8 10" id="KW-0067">ATP-binding</keyword>